<dbReference type="InterPro" id="IPR025363">
    <property type="entry name" value="DUF4267"/>
</dbReference>
<evidence type="ECO:0000256" key="1">
    <source>
        <dbReference type="SAM" id="Phobius"/>
    </source>
</evidence>
<feature type="transmembrane region" description="Helical" evidence="1">
    <location>
        <begin position="12"/>
        <end position="32"/>
    </location>
</feature>
<dbReference type="Proteomes" id="UP000568380">
    <property type="component" value="Unassembled WGS sequence"/>
</dbReference>
<evidence type="ECO:0000313" key="3">
    <source>
        <dbReference type="Proteomes" id="UP000568380"/>
    </source>
</evidence>
<keyword evidence="1" id="KW-0812">Transmembrane</keyword>
<feature type="transmembrane region" description="Helical" evidence="1">
    <location>
        <begin position="107"/>
        <end position="128"/>
    </location>
</feature>
<dbReference type="AlphaFoldDB" id="A0A7W8AE18"/>
<evidence type="ECO:0008006" key="4">
    <source>
        <dbReference type="Google" id="ProtNLM"/>
    </source>
</evidence>
<dbReference type="RefSeq" id="WP_184974859.1">
    <property type="nucleotide sequence ID" value="NZ_JACHIN010000024.1"/>
</dbReference>
<proteinExistence type="predicted"/>
<accession>A0A7W8AE18</accession>
<feature type="transmembrane region" description="Helical" evidence="1">
    <location>
        <begin position="52"/>
        <end position="74"/>
    </location>
</feature>
<keyword evidence="1" id="KW-1133">Transmembrane helix</keyword>
<keyword evidence="1" id="KW-0472">Membrane</keyword>
<dbReference type="Pfam" id="PF14087">
    <property type="entry name" value="DUF4267"/>
    <property type="match status" value="1"/>
</dbReference>
<feature type="transmembrane region" description="Helical" evidence="1">
    <location>
        <begin position="81"/>
        <end position="101"/>
    </location>
</feature>
<keyword evidence="3" id="KW-1185">Reference proteome</keyword>
<sequence>MKNNARALRVTAASLTWIAALMIGYVGFSYLFTPLATAPSFGLPAWPGPEAAGFLNVKGVRDLVSGLIPLALLLSGQRRALGWSLAVISLIPFGDAAVILANGGSVMAALAIHTATAVVVLVTAALHLRISVISQNR</sequence>
<gene>
    <name evidence="2" type="ORF">HNR40_010125</name>
</gene>
<organism evidence="2 3">
    <name type="scientific">Nonomuraea endophytica</name>
    <dbReference type="NCBI Taxonomy" id="714136"/>
    <lineage>
        <taxon>Bacteria</taxon>
        <taxon>Bacillati</taxon>
        <taxon>Actinomycetota</taxon>
        <taxon>Actinomycetes</taxon>
        <taxon>Streptosporangiales</taxon>
        <taxon>Streptosporangiaceae</taxon>
        <taxon>Nonomuraea</taxon>
    </lineage>
</organism>
<dbReference type="EMBL" id="JACHIN010000024">
    <property type="protein sequence ID" value="MBB5084616.1"/>
    <property type="molecule type" value="Genomic_DNA"/>
</dbReference>
<reference evidence="2 3" key="1">
    <citation type="submission" date="2020-08" db="EMBL/GenBank/DDBJ databases">
        <title>Genomic Encyclopedia of Type Strains, Phase IV (KMG-IV): sequencing the most valuable type-strain genomes for metagenomic binning, comparative biology and taxonomic classification.</title>
        <authorList>
            <person name="Goeker M."/>
        </authorList>
    </citation>
    <scope>NUCLEOTIDE SEQUENCE [LARGE SCALE GENOMIC DNA]</scope>
    <source>
        <strain evidence="2 3">DSM 45385</strain>
    </source>
</reference>
<evidence type="ECO:0000313" key="2">
    <source>
        <dbReference type="EMBL" id="MBB5084616.1"/>
    </source>
</evidence>
<comment type="caution">
    <text evidence="2">The sequence shown here is derived from an EMBL/GenBank/DDBJ whole genome shotgun (WGS) entry which is preliminary data.</text>
</comment>
<name>A0A7W8AE18_9ACTN</name>
<protein>
    <recommendedName>
        <fullName evidence="4">DUF4267 domain-containing protein</fullName>
    </recommendedName>
</protein>